<proteinExistence type="predicted"/>
<sequence>MSKELELYKIFIDGLVERKDSMTARWVKGDGFPKTEDNKAKNELLATLTPEQKGIIAEMLQDEHIAGIHTALAYINKMMDLDGLELHQDGEAYSNDYFESLHYDFISRCDGDERPE</sequence>
<gene>
    <name evidence="1" type="ORF">AULFYP135_01645</name>
</gene>
<organism evidence="1">
    <name type="scientific">uncultured Anaerotruncus sp</name>
    <dbReference type="NCBI Taxonomy" id="905011"/>
    <lineage>
        <taxon>Bacteria</taxon>
        <taxon>Bacillati</taxon>
        <taxon>Bacillota</taxon>
        <taxon>Clostridia</taxon>
        <taxon>Eubacteriales</taxon>
        <taxon>Oscillospiraceae</taxon>
        <taxon>Anaerotruncus</taxon>
        <taxon>environmental samples</taxon>
    </lineage>
</organism>
<protein>
    <submittedName>
        <fullName evidence="1">Uncharacterized protein</fullName>
    </submittedName>
</protein>
<dbReference type="InterPro" id="IPR046677">
    <property type="entry name" value="DUF6547"/>
</dbReference>
<evidence type="ECO:0000313" key="1">
    <source>
        <dbReference type="EMBL" id="VYT10135.1"/>
    </source>
</evidence>
<name>A0A6N2TWM5_9FIRM</name>
<dbReference type="Pfam" id="PF20184">
    <property type="entry name" value="DUF6547"/>
    <property type="match status" value="1"/>
</dbReference>
<dbReference type="EMBL" id="CACRSL010000003">
    <property type="protein sequence ID" value="VYT10135.1"/>
    <property type="molecule type" value="Genomic_DNA"/>
</dbReference>
<accession>A0A6N2TWM5</accession>
<dbReference type="AlphaFoldDB" id="A0A6N2TWM5"/>
<reference evidence="1" key="1">
    <citation type="submission" date="2019-11" db="EMBL/GenBank/DDBJ databases">
        <authorList>
            <person name="Feng L."/>
        </authorList>
    </citation>
    <scope>NUCLEOTIDE SEQUENCE</scope>
    <source>
        <strain evidence="1">AundefinedLFYP135</strain>
    </source>
</reference>